<keyword evidence="2" id="KW-1185">Reference proteome</keyword>
<dbReference type="AlphaFoldDB" id="A0A1Y1IR12"/>
<dbReference type="Pfam" id="PF14223">
    <property type="entry name" value="Retrotran_gag_2"/>
    <property type="match status" value="1"/>
</dbReference>
<protein>
    <submittedName>
        <fullName evidence="1">Uncharacterized protein</fullName>
    </submittedName>
</protein>
<gene>
    <name evidence="1" type="ORF">KFL_014600010</name>
</gene>
<evidence type="ECO:0000313" key="2">
    <source>
        <dbReference type="Proteomes" id="UP000054558"/>
    </source>
</evidence>
<organism evidence="1 2">
    <name type="scientific">Klebsormidium nitens</name>
    <name type="common">Green alga</name>
    <name type="synonym">Ulothrix nitens</name>
    <dbReference type="NCBI Taxonomy" id="105231"/>
    <lineage>
        <taxon>Eukaryota</taxon>
        <taxon>Viridiplantae</taxon>
        <taxon>Streptophyta</taxon>
        <taxon>Klebsormidiophyceae</taxon>
        <taxon>Klebsormidiales</taxon>
        <taxon>Klebsormidiaceae</taxon>
        <taxon>Klebsormidium</taxon>
    </lineage>
</organism>
<reference evidence="1 2" key="1">
    <citation type="journal article" date="2014" name="Nat. Commun.">
        <title>Klebsormidium flaccidum genome reveals primary factors for plant terrestrial adaptation.</title>
        <authorList>
            <person name="Hori K."/>
            <person name="Maruyama F."/>
            <person name="Fujisawa T."/>
            <person name="Togashi T."/>
            <person name="Yamamoto N."/>
            <person name="Seo M."/>
            <person name="Sato S."/>
            <person name="Yamada T."/>
            <person name="Mori H."/>
            <person name="Tajima N."/>
            <person name="Moriyama T."/>
            <person name="Ikeuchi M."/>
            <person name="Watanabe M."/>
            <person name="Wada H."/>
            <person name="Kobayashi K."/>
            <person name="Saito M."/>
            <person name="Masuda T."/>
            <person name="Sasaki-Sekimoto Y."/>
            <person name="Mashiguchi K."/>
            <person name="Awai K."/>
            <person name="Shimojima M."/>
            <person name="Masuda S."/>
            <person name="Iwai M."/>
            <person name="Nobusawa T."/>
            <person name="Narise T."/>
            <person name="Kondo S."/>
            <person name="Saito H."/>
            <person name="Sato R."/>
            <person name="Murakawa M."/>
            <person name="Ihara Y."/>
            <person name="Oshima-Yamada Y."/>
            <person name="Ohtaka K."/>
            <person name="Satoh M."/>
            <person name="Sonobe K."/>
            <person name="Ishii M."/>
            <person name="Ohtani R."/>
            <person name="Kanamori-Sato M."/>
            <person name="Honoki R."/>
            <person name="Miyazaki D."/>
            <person name="Mochizuki H."/>
            <person name="Umetsu J."/>
            <person name="Higashi K."/>
            <person name="Shibata D."/>
            <person name="Kamiya Y."/>
            <person name="Sato N."/>
            <person name="Nakamura Y."/>
            <person name="Tabata S."/>
            <person name="Ida S."/>
            <person name="Kurokawa K."/>
            <person name="Ohta H."/>
        </authorList>
    </citation>
    <scope>NUCLEOTIDE SEQUENCE [LARGE SCALE GENOMIC DNA]</scope>
    <source>
        <strain evidence="1 2">NIES-2285</strain>
    </source>
</reference>
<dbReference type="Proteomes" id="UP000054558">
    <property type="component" value="Unassembled WGS sequence"/>
</dbReference>
<sequence>MLIHTEDAYEKLIEGQPTIAKAWKKSEDNFEKKSNARMILLRRELIGLRLIKEKAIAKYLGEFRELKPDVQAAGQTVSEGLQNAECPKCSDRGHTNVVCRHLQRGASGRAKDRGFVEDVNGAAFVVWGDDVDVRKGVWIVDSGSTQHVTDNPSQFTSSNQLVRDEKIVGICGKSSVAIGIGDWS</sequence>
<evidence type="ECO:0000313" key="1">
    <source>
        <dbReference type="EMBL" id="GAQ93345.1"/>
    </source>
</evidence>
<proteinExistence type="predicted"/>
<dbReference type="OrthoDB" id="1742531at2759"/>
<accession>A0A1Y1IR12</accession>
<dbReference type="EMBL" id="DF238409">
    <property type="protein sequence ID" value="GAQ93345.1"/>
    <property type="molecule type" value="Genomic_DNA"/>
</dbReference>
<name>A0A1Y1IR12_KLENI</name>